<name>Q97E19_CLOAB</name>
<keyword evidence="3" id="KW-0812">Transmembrane</keyword>
<dbReference type="eggNOG" id="COG0697">
    <property type="taxonomic scope" value="Bacteria"/>
</dbReference>
<keyword evidence="5" id="KW-1185">Reference proteome</keyword>
<dbReference type="OrthoDB" id="9772630at2"/>
<evidence type="ECO:0000256" key="1">
    <source>
        <dbReference type="ARBA" id="ARBA00005278"/>
    </source>
</evidence>
<feature type="transmembrane region" description="Helical" evidence="3">
    <location>
        <begin position="427"/>
        <end position="448"/>
    </location>
</feature>
<dbReference type="Pfam" id="PF03323">
    <property type="entry name" value="GerA"/>
    <property type="match status" value="1"/>
</dbReference>
<dbReference type="EMBL" id="AE001437">
    <property type="protein sequence ID" value="AAK81233.1"/>
    <property type="molecule type" value="Genomic_DNA"/>
</dbReference>
<dbReference type="InterPro" id="IPR004995">
    <property type="entry name" value="Spore_Ger"/>
</dbReference>
<dbReference type="Proteomes" id="UP000000814">
    <property type="component" value="Chromosome"/>
</dbReference>
<dbReference type="PIRSF" id="PIRSF005690">
    <property type="entry name" value="GerBA"/>
    <property type="match status" value="1"/>
</dbReference>
<feature type="transmembrane region" description="Helical" evidence="3">
    <location>
        <begin position="395"/>
        <end position="415"/>
    </location>
</feature>
<dbReference type="AlphaFoldDB" id="Q97E19"/>
<dbReference type="PANTHER" id="PTHR22550:SF5">
    <property type="entry name" value="LEUCINE ZIPPER PROTEIN 4"/>
    <property type="match status" value="1"/>
</dbReference>
<feature type="transmembrane region" description="Helical" evidence="3">
    <location>
        <begin position="372"/>
        <end position="389"/>
    </location>
</feature>
<dbReference type="GO" id="GO:0009847">
    <property type="term" value="P:spore germination"/>
    <property type="evidence" value="ECO:0007669"/>
    <property type="project" value="InterPro"/>
</dbReference>
<organism evidence="4 5">
    <name type="scientific">Clostridium acetobutylicum (strain ATCC 824 / DSM 792 / JCM 1419 / IAM 19013 / LMG 5710 / NBRC 13948 / NRRL B-527 / VKM B-1787 / 2291 / W)</name>
    <dbReference type="NCBI Taxonomy" id="272562"/>
    <lineage>
        <taxon>Bacteria</taxon>
        <taxon>Bacillati</taxon>
        <taxon>Bacillota</taxon>
        <taxon>Clostridia</taxon>
        <taxon>Eubacteriales</taxon>
        <taxon>Clostridiaceae</taxon>
        <taxon>Clostridium</taxon>
    </lineage>
</organism>
<dbReference type="GeneID" id="44999794"/>
<feature type="transmembrane region" description="Helical" evidence="3">
    <location>
        <begin position="302"/>
        <end position="321"/>
    </location>
</feature>
<keyword evidence="3" id="KW-1133">Transmembrane helix</keyword>
<dbReference type="PIR" id="F97305">
    <property type="entry name" value="F97305"/>
</dbReference>
<accession>Q97E19</accession>
<dbReference type="HOGENOM" id="CLU_021639_4_1_9"/>
<proteinExistence type="inferred from homology"/>
<dbReference type="GO" id="GO:0016020">
    <property type="term" value="C:membrane"/>
    <property type="evidence" value="ECO:0007669"/>
    <property type="project" value="InterPro"/>
</dbReference>
<dbReference type="STRING" id="272562.CA_C3300"/>
<dbReference type="KEGG" id="cac:CA_C3300"/>
<comment type="similarity">
    <text evidence="1">Belongs to the GerABKA family.</text>
</comment>
<evidence type="ECO:0000313" key="4">
    <source>
        <dbReference type="EMBL" id="AAK81233.1"/>
    </source>
</evidence>
<gene>
    <name evidence="4" type="primary">gerKA</name>
    <name evidence="4" type="ordered locus">CA_C3300</name>
</gene>
<reference evidence="4 5" key="1">
    <citation type="journal article" date="2001" name="J. Bacteriol.">
        <title>Genome sequence and comparative analysis of the solvent-producing bacterium Clostridium acetobutylicum.</title>
        <authorList>
            <person name="Nolling J."/>
            <person name="Breton G."/>
            <person name="Omelchenko M.V."/>
            <person name="Makarova K.S."/>
            <person name="Zeng Q."/>
            <person name="Gibson R."/>
            <person name="Lee H.M."/>
            <person name="Dubois J."/>
            <person name="Qiu D."/>
            <person name="Hitti J."/>
            <person name="Wolf Y.I."/>
            <person name="Tatusov R.L."/>
            <person name="Sabathe F."/>
            <person name="Doucette-Stamm L."/>
            <person name="Soucaille P."/>
            <person name="Daly M.J."/>
            <person name="Bennett G.N."/>
            <person name="Koonin E.V."/>
            <person name="Smith D.R."/>
        </authorList>
    </citation>
    <scope>NUCLEOTIDE SEQUENCE [LARGE SCALE GENOMIC DNA]</scope>
    <source>
        <strain evidence="5">ATCC 824 / DSM 792 / JCM 1419 / LMG 5710 / VKM B-1787</strain>
    </source>
</reference>
<sequence length="525" mass="58570">MFNKIFNKEEASKNNAKTVSTSLKTNKHTIETLFTNCSDLTIREFKIANNRNFSAMIVYINNLIQSDVIESSVIKKLIEEDYNNHPHLNIFEYTKSIFAVNDKNVYKSMDDVILSILKGSIALFLDGESKAIIISIGKPPERAITEPTVETVIRGPREGFTESLTTNVALLRKKIRSTDFKVEELTLGENSKTTVAITYLANVANPKIVEEIRRRIGKITIDSIIGMNYIKEYIQDEAFSAFPTVFSTERPDVVAGKIFEGKIAILADGTPIVCTAPAIFFEFLETNEDFFINFIPATINRWIRYTSLLISILLPGLYVAITTFHQELIQTPLLITFIQTHASVPYPTSTETFFLLVAYQIMIEAGIRMPRAVGQSISIIGALIIGQSAVEAGLISTPVIIVVAITYIASFAVPVNEMHNALTLPRFIFMVLGTTLGLFGLTCGYLVLSLKLISIRSFGVPYATPIAPTSKENLLDIVIRKPLWAKLKRSPKVSDKNSTKRQTRGHLNLAIKDIRKAIDKIKKSH</sequence>
<keyword evidence="2 3" id="KW-0472">Membrane</keyword>
<dbReference type="PATRIC" id="fig|272562.8.peg.3478"/>
<evidence type="ECO:0000313" key="5">
    <source>
        <dbReference type="Proteomes" id="UP000000814"/>
    </source>
</evidence>
<dbReference type="InterPro" id="IPR050768">
    <property type="entry name" value="UPF0353/GerABKA_families"/>
</dbReference>
<protein>
    <submittedName>
        <fullName evidence="4">Spore germination protein GerKA, membrane protein</fullName>
    </submittedName>
</protein>
<evidence type="ECO:0000256" key="3">
    <source>
        <dbReference type="SAM" id="Phobius"/>
    </source>
</evidence>
<dbReference type="PANTHER" id="PTHR22550">
    <property type="entry name" value="SPORE GERMINATION PROTEIN"/>
    <property type="match status" value="1"/>
</dbReference>
<evidence type="ECO:0000256" key="2">
    <source>
        <dbReference type="ARBA" id="ARBA00023136"/>
    </source>
</evidence>
<dbReference type="RefSeq" id="WP_010966573.1">
    <property type="nucleotide sequence ID" value="NC_003030.1"/>
</dbReference>